<name>A0A381TGR1_9ZZZZ</name>
<organism evidence="1">
    <name type="scientific">marine metagenome</name>
    <dbReference type="NCBI Taxonomy" id="408172"/>
    <lineage>
        <taxon>unclassified sequences</taxon>
        <taxon>metagenomes</taxon>
        <taxon>ecological metagenomes</taxon>
    </lineage>
</organism>
<reference evidence="1" key="1">
    <citation type="submission" date="2018-05" db="EMBL/GenBank/DDBJ databases">
        <authorList>
            <person name="Lanie J.A."/>
            <person name="Ng W.-L."/>
            <person name="Kazmierczak K.M."/>
            <person name="Andrzejewski T.M."/>
            <person name="Davidsen T.M."/>
            <person name="Wayne K.J."/>
            <person name="Tettelin H."/>
            <person name="Glass J.I."/>
            <person name="Rusch D."/>
            <person name="Podicherti R."/>
            <person name="Tsui H.-C.T."/>
            <person name="Winkler M.E."/>
        </authorList>
    </citation>
    <scope>NUCLEOTIDE SEQUENCE</scope>
</reference>
<dbReference type="AlphaFoldDB" id="A0A381TGR1"/>
<sequence>VGLRFTGAPHLLCNLRKLSPILAVAVLTLSCDLWEYANPSAPISNRAPETYLTLTAAETLYARIGSVEEKTDPVTGESYLDTAWVYSMDEAPDPDFLWDTLGNAFTTITTSKQNLNWWGEDSDGHVIGYQYKWNVNDGWTFTTKESGLFFLPLKTEMDVFTFEVVAVDNDSLTDSTAARVVIPVRNSAPQIGFRYRSNPLVNDPGDTNFTFPTRTFVWDIEDEDGIETVPDVFYAVDDTCATCWHWLDAALNSSVTVTNLEVGAHTFYAKVRDIAGAQSNTIRFPDPDDLTTANHWVVMPVVGATLLVDDFPQDRNNRAQKWYKGILDTLAEDGDYSVWEIGDKLPYSNADINANLNYFDHVIWYTAYTGPETYNEAGANIANFLANGGNLFLNTAELKDTTLAWFPIDSTFTLNPSGRLLKGTELHAQLDSSLDLSLSKLIAIRVRGFETDTTSAPYLRSLYRLQEPGETDGWLGKPNVCAVNQFRVNSTTLSGKAVFMTLPLHNGSQPLMEGTGSAARFIRYLLKEEFRP</sequence>
<gene>
    <name evidence="1" type="ORF">METZ01_LOCUS67863</name>
</gene>
<evidence type="ECO:0000313" key="1">
    <source>
        <dbReference type="EMBL" id="SVA15009.1"/>
    </source>
</evidence>
<dbReference type="EMBL" id="UINC01004531">
    <property type="protein sequence ID" value="SVA15009.1"/>
    <property type="molecule type" value="Genomic_DNA"/>
</dbReference>
<feature type="non-terminal residue" evidence="1">
    <location>
        <position position="1"/>
    </location>
</feature>
<accession>A0A381TGR1</accession>
<protein>
    <submittedName>
        <fullName evidence="1">Uncharacterized protein</fullName>
    </submittedName>
</protein>
<proteinExistence type="predicted"/>